<reference evidence="4" key="1">
    <citation type="journal article" date="2012" name="MBio">
        <title>Comparative genome analysis of Trichophyton rubrum and related dermatophytes reveals candidate genes involved in infection.</title>
        <authorList>
            <person name="Martinez D.A."/>
            <person name="Oliver B.G."/>
            <person name="Graeser Y."/>
            <person name="Goldberg J.M."/>
            <person name="Li W."/>
            <person name="Martinez-Rossi N.M."/>
            <person name="Monod M."/>
            <person name="Shelest E."/>
            <person name="Barton R.C."/>
            <person name="Birch E."/>
            <person name="Brakhage A.A."/>
            <person name="Chen Z."/>
            <person name="Gurr S.J."/>
            <person name="Heiman D."/>
            <person name="Heitman J."/>
            <person name="Kosti I."/>
            <person name="Rossi A."/>
            <person name="Saif S."/>
            <person name="Samalova M."/>
            <person name="Saunders C.W."/>
            <person name="Shea T."/>
            <person name="Summerbell R.C."/>
            <person name="Xu J."/>
            <person name="Young S."/>
            <person name="Zeng Q."/>
            <person name="Birren B.W."/>
            <person name="Cuomo C.A."/>
            <person name="White T.C."/>
        </authorList>
    </citation>
    <scope>NUCLEOTIDE SEQUENCE [LARGE SCALE GENOMIC DNA]</scope>
    <source>
        <strain evidence="4">ATCC MYA-4605 / CBS 113480</strain>
    </source>
</reference>
<dbReference type="eggNOG" id="ENOG502S21P">
    <property type="taxonomic scope" value="Eukaryota"/>
</dbReference>
<dbReference type="OrthoDB" id="5382170at2759"/>
<keyword evidence="4" id="KW-1185">Reference proteome</keyword>
<name>C5FBN7_ARTOC</name>
<feature type="region of interest" description="Disordered" evidence="1">
    <location>
        <begin position="189"/>
        <end position="233"/>
    </location>
</feature>
<evidence type="ECO:0000313" key="3">
    <source>
        <dbReference type="EMBL" id="EEQ27221.1"/>
    </source>
</evidence>
<protein>
    <recommendedName>
        <fullName evidence="2">DUF7029 domain-containing protein</fullName>
    </recommendedName>
</protein>
<dbReference type="AlphaFoldDB" id="C5FBN7"/>
<dbReference type="RefSeq" id="XP_002850005.1">
    <property type="nucleotide sequence ID" value="XM_002849959.1"/>
</dbReference>
<feature type="compositionally biased region" description="Low complexity" evidence="1">
    <location>
        <begin position="210"/>
        <end position="224"/>
    </location>
</feature>
<dbReference type="OMA" id="FMIPGIV"/>
<dbReference type="HOGENOM" id="CLU_023112_0_0_1"/>
<sequence>MLLIAAFSYPSASASSSQLSRRNALNSWSSVQARHLAPAYPHSGLRKRQPGGLLRKEANLDFVDHAAHLSARSNEPVLVTNLDLRSKYPTLSLEDLEDGLIDVTCFESGIKLTFSSPEYMEGVKRELAGTTEFVAISSHWGCNEDEERAPHMVTNVTVDKEENSITLSRKDVQWKEAFHTINVSFSHKRSNSVVRRSQRPANPIRRRSRTPGTSSSSTPTVPETVFPPVPTSEARFNNGSAKIDVSHKNKQLVPPELPGVSLLGLPEGITLSCKECSINGALELSAGSFSMGDDEDDSGLLSALAFINEGKVEIELSSLFARVELELALEAGQELLNFTVPMPSVPLSPFAIPGVVLFGAIFTPQVSVAVTLSNPVPEDSGFSLNFGDLSNSTIKGLEYTTFTEIPFQSSKGVTDLTFSVSFSPEILFGVESPTGIIKGGAGVTFNVPQASVKVSQLHGVDERCEKVTKPPEIENDTDKHDFVDILIGDFVNIEPSFGFEVVPFVELQLKLPRNEALHYQKLTATSTEFSLPTACLAFDEKVSTYGAPTQVLATSTAEPTATASETKKAAAGRVSMANVWTLLCLSVLAAAMFNAC</sequence>
<dbReference type="EMBL" id="DS995701">
    <property type="protein sequence ID" value="EEQ27221.1"/>
    <property type="molecule type" value="Genomic_DNA"/>
</dbReference>
<gene>
    <name evidence="3" type="ORF">MCYG_00109</name>
</gene>
<accession>C5FBN7</accession>
<dbReference type="InterPro" id="IPR054293">
    <property type="entry name" value="DUF7029"/>
</dbReference>
<proteinExistence type="predicted"/>
<organism evidence="3 4">
    <name type="scientific">Arthroderma otae (strain ATCC MYA-4605 / CBS 113480)</name>
    <name type="common">Microsporum canis</name>
    <dbReference type="NCBI Taxonomy" id="554155"/>
    <lineage>
        <taxon>Eukaryota</taxon>
        <taxon>Fungi</taxon>
        <taxon>Dikarya</taxon>
        <taxon>Ascomycota</taxon>
        <taxon>Pezizomycotina</taxon>
        <taxon>Eurotiomycetes</taxon>
        <taxon>Eurotiomycetidae</taxon>
        <taxon>Onygenales</taxon>
        <taxon>Arthrodermataceae</taxon>
        <taxon>Microsporum</taxon>
    </lineage>
</organism>
<feature type="domain" description="DUF7029" evidence="2">
    <location>
        <begin position="85"/>
        <end position="181"/>
    </location>
</feature>
<dbReference type="STRING" id="554155.C5FBN7"/>
<evidence type="ECO:0000313" key="4">
    <source>
        <dbReference type="Proteomes" id="UP000002035"/>
    </source>
</evidence>
<evidence type="ECO:0000256" key="1">
    <source>
        <dbReference type="SAM" id="MobiDB-lite"/>
    </source>
</evidence>
<dbReference type="VEuPathDB" id="FungiDB:MCYG_00109"/>
<evidence type="ECO:0000259" key="2">
    <source>
        <dbReference type="Pfam" id="PF22974"/>
    </source>
</evidence>
<dbReference type="GeneID" id="9223460"/>
<dbReference type="Pfam" id="PF22974">
    <property type="entry name" value="DUF7029"/>
    <property type="match status" value="1"/>
</dbReference>
<dbReference type="Proteomes" id="UP000002035">
    <property type="component" value="Unassembled WGS sequence"/>
</dbReference>